<dbReference type="Gene3D" id="3.40.710.10">
    <property type="entry name" value="DD-peptidase/beta-lactamase superfamily"/>
    <property type="match status" value="1"/>
</dbReference>
<evidence type="ECO:0000313" key="3">
    <source>
        <dbReference type="Proteomes" id="UP001597318"/>
    </source>
</evidence>
<comment type="caution">
    <text evidence="2">The sequence shown here is derived from an EMBL/GenBank/DDBJ whole genome shotgun (WGS) entry which is preliminary data.</text>
</comment>
<dbReference type="InterPro" id="IPR012338">
    <property type="entry name" value="Beta-lactam/transpept-like"/>
</dbReference>
<dbReference type="PANTHER" id="PTHR43319:SF3">
    <property type="entry name" value="BETA-LACTAMASE-RELATED DOMAIN-CONTAINING PROTEIN"/>
    <property type="match status" value="1"/>
</dbReference>
<feature type="domain" description="Beta-lactamase-related" evidence="1">
    <location>
        <begin position="20"/>
        <end position="381"/>
    </location>
</feature>
<evidence type="ECO:0000313" key="2">
    <source>
        <dbReference type="EMBL" id="MFD2215213.1"/>
    </source>
</evidence>
<accession>A0ABW5C2U1</accession>
<proteinExistence type="predicted"/>
<dbReference type="SUPFAM" id="SSF56601">
    <property type="entry name" value="beta-lactamase/transpeptidase-like"/>
    <property type="match status" value="1"/>
</dbReference>
<evidence type="ECO:0000259" key="1">
    <source>
        <dbReference type="Pfam" id="PF00144"/>
    </source>
</evidence>
<sequence>MNVKGFVERGFEPVREVFERNLNKEIGVACAIYHKGKKVVDLWGGFADFKTKREWKVDTLVPVFSSTKGFASLAAAVAVSKGLIDYDAKVADYWDEFGQDSKKEITVRQLLAHQAGLCSLDQLKINHIGELDTSYIASQLAGLKPEWEPGSMHGYHTWTIGWFIGEIIRRADPKGRKLGQFFQDEIAQPLQAEFYIGLPEEISLNRLALVYGLESPLHLLYHLHEIPTPLLLGFLNPKSLTTRSMIDPNQMVKHSNFNKREMLSIEFPSGNGVGLARSMAKIYGEFATGGKNLNLSDAIINELLKPASSPTNGWYDHVNRKHLGYSLGFWKPIKGSEFGSSHHAFGHPGAGGSFCFADPDMGVGYAYVMNKIGGYMDRNPRENEIRRVFYQCLQKLEK</sequence>
<dbReference type="InterPro" id="IPR052907">
    <property type="entry name" value="Beta-lactamase/esterase"/>
</dbReference>
<dbReference type="EMBL" id="JBHUIK010000003">
    <property type="protein sequence ID" value="MFD2215213.1"/>
    <property type="molecule type" value="Genomic_DNA"/>
</dbReference>
<gene>
    <name evidence="2" type="ORF">ACFSKK_16090</name>
</gene>
<dbReference type="Proteomes" id="UP001597318">
    <property type="component" value="Unassembled WGS sequence"/>
</dbReference>
<dbReference type="Pfam" id="PF00144">
    <property type="entry name" value="Beta-lactamase"/>
    <property type="match status" value="1"/>
</dbReference>
<name>A0ABW5C2U1_9BACI</name>
<keyword evidence="2" id="KW-0378">Hydrolase</keyword>
<reference evidence="3" key="1">
    <citation type="journal article" date="2019" name="Int. J. Syst. Evol. Microbiol.">
        <title>The Global Catalogue of Microorganisms (GCM) 10K type strain sequencing project: providing services to taxonomists for standard genome sequencing and annotation.</title>
        <authorList>
            <consortium name="The Broad Institute Genomics Platform"/>
            <consortium name="The Broad Institute Genome Sequencing Center for Infectious Disease"/>
            <person name="Wu L."/>
            <person name="Ma J."/>
        </authorList>
    </citation>
    <scope>NUCLEOTIDE SEQUENCE [LARGE SCALE GENOMIC DNA]</scope>
    <source>
        <strain evidence="3">CGMCC 1.15474</strain>
    </source>
</reference>
<keyword evidence="3" id="KW-1185">Reference proteome</keyword>
<dbReference type="InterPro" id="IPR001466">
    <property type="entry name" value="Beta-lactam-related"/>
</dbReference>
<dbReference type="GO" id="GO:0016787">
    <property type="term" value="F:hydrolase activity"/>
    <property type="evidence" value="ECO:0007669"/>
    <property type="project" value="UniProtKB-KW"/>
</dbReference>
<protein>
    <submittedName>
        <fullName evidence="2">Serine hydrolase domain-containing protein</fullName>
    </submittedName>
</protein>
<dbReference type="RefSeq" id="WP_247346788.1">
    <property type="nucleotide sequence ID" value="NZ_CP095550.1"/>
</dbReference>
<dbReference type="PANTHER" id="PTHR43319">
    <property type="entry name" value="BETA-LACTAMASE-RELATED"/>
    <property type="match status" value="1"/>
</dbReference>
<organism evidence="2 3">
    <name type="scientific">Metabacillus endolithicus</name>
    <dbReference type="NCBI Taxonomy" id="1535204"/>
    <lineage>
        <taxon>Bacteria</taxon>
        <taxon>Bacillati</taxon>
        <taxon>Bacillota</taxon>
        <taxon>Bacilli</taxon>
        <taxon>Bacillales</taxon>
        <taxon>Bacillaceae</taxon>
        <taxon>Metabacillus</taxon>
    </lineage>
</organism>